<dbReference type="Gene3D" id="2.70.150.10">
    <property type="entry name" value="Calcium-transporting ATPase, cytoplasmic transduction domain A"/>
    <property type="match status" value="1"/>
</dbReference>
<dbReference type="PRINTS" id="PR00941">
    <property type="entry name" value="CDATPASE"/>
</dbReference>
<dbReference type="RefSeq" id="WP_210599490.1">
    <property type="nucleotide sequence ID" value="NZ_JAGKSQ010000020.1"/>
</dbReference>
<dbReference type="InterPro" id="IPR001757">
    <property type="entry name" value="P_typ_ATPase"/>
</dbReference>
<evidence type="ECO:0000256" key="1">
    <source>
        <dbReference type="ARBA" id="ARBA00004651"/>
    </source>
</evidence>
<dbReference type="EMBL" id="JAGKSQ010000020">
    <property type="protein sequence ID" value="MBP3953636.1"/>
    <property type="molecule type" value="Genomic_DNA"/>
</dbReference>
<dbReference type="InterPro" id="IPR051014">
    <property type="entry name" value="Cation_Transport_ATPase_IB"/>
</dbReference>
<evidence type="ECO:0000259" key="15">
    <source>
        <dbReference type="Pfam" id="PF00122"/>
    </source>
</evidence>
<comment type="catalytic activity">
    <reaction evidence="13">
        <text>Cd(2+)(in) + ATP + H2O = Cd(2+)(out) + ADP + phosphate + H(+)</text>
        <dbReference type="Rhea" id="RHEA:12132"/>
        <dbReference type="ChEBI" id="CHEBI:15377"/>
        <dbReference type="ChEBI" id="CHEBI:15378"/>
        <dbReference type="ChEBI" id="CHEBI:30616"/>
        <dbReference type="ChEBI" id="CHEBI:43474"/>
        <dbReference type="ChEBI" id="CHEBI:48775"/>
        <dbReference type="ChEBI" id="CHEBI:456216"/>
        <dbReference type="EC" id="7.2.2.21"/>
    </reaction>
</comment>
<feature type="domain" description="P-type ATPase A" evidence="15">
    <location>
        <begin position="165"/>
        <end position="265"/>
    </location>
</feature>
<dbReference type="FunFam" id="2.70.150.10:FF:000002">
    <property type="entry name" value="Copper-transporting ATPase 1, putative"/>
    <property type="match status" value="1"/>
</dbReference>
<organism evidence="16 17">
    <name type="scientific">Halalkalibacter suaedae</name>
    <dbReference type="NCBI Taxonomy" id="2822140"/>
    <lineage>
        <taxon>Bacteria</taxon>
        <taxon>Bacillati</taxon>
        <taxon>Bacillota</taxon>
        <taxon>Bacilli</taxon>
        <taxon>Bacillales</taxon>
        <taxon>Bacillaceae</taxon>
        <taxon>Halalkalibacter</taxon>
    </lineage>
</organism>
<keyword evidence="5" id="KW-0597">Phosphoprotein</keyword>
<dbReference type="Pfam" id="PF00702">
    <property type="entry name" value="Hydrolase"/>
    <property type="match status" value="1"/>
</dbReference>
<feature type="transmembrane region" description="Helical" evidence="14">
    <location>
        <begin position="281"/>
        <end position="304"/>
    </location>
</feature>
<evidence type="ECO:0000256" key="6">
    <source>
        <dbReference type="ARBA" id="ARBA00022692"/>
    </source>
</evidence>
<keyword evidence="10" id="KW-0406">Ion transport</keyword>
<dbReference type="SUPFAM" id="SSF81665">
    <property type="entry name" value="Calcium ATPase, transmembrane domain M"/>
    <property type="match status" value="1"/>
</dbReference>
<dbReference type="CDD" id="cd07545">
    <property type="entry name" value="P-type_ATPase_Cd-like"/>
    <property type="match status" value="1"/>
</dbReference>
<dbReference type="AlphaFoldDB" id="A0A941AR79"/>
<dbReference type="NCBIfam" id="TIGR01512">
    <property type="entry name" value="ATPase-IB2_Cd"/>
    <property type="match status" value="1"/>
</dbReference>
<dbReference type="SFLD" id="SFLDG00002">
    <property type="entry name" value="C1.7:_P-type_atpase_like"/>
    <property type="match status" value="1"/>
</dbReference>
<dbReference type="InterPro" id="IPR044492">
    <property type="entry name" value="P_typ_ATPase_HD_dom"/>
</dbReference>
<keyword evidence="7 14" id="KW-0479">Metal-binding</keyword>
<dbReference type="InterPro" id="IPR008250">
    <property type="entry name" value="ATPase_P-typ_transduc_dom_A_sf"/>
</dbReference>
<reference evidence="16" key="1">
    <citation type="submission" date="2021-03" db="EMBL/GenBank/DDBJ databases">
        <title>Bacillus suaedae sp. nov., isolated from Suaeda aralocaspica.</title>
        <authorList>
            <person name="Lei R.F.R."/>
        </authorList>
    </citation>
    <scope>NUCLEOTIDE SEQUENCE</scope>
    <source>
        <strain evidence="16">YZJH907-2</strain>
    </source>
</reference>
<dbReference type="InterPro" id="IPR018303">
    <property type="entry name" value="ATPase_P-typ_P_site"/>
</dbReference>
<keyword evidence="4" id="KW-0104">Cadmium</keyword>
<dbReference type="SUPFAM" id="SSF81653">
    <property type="entry name" value="Calcium ATPase, transduction domain A"/>
    <property type="match status" value="1"/>
</dbReference>
<dbReference type="Gene3D" id="3.40.50.1000">
    <property type="entry name" value="HAD superfamily/HAD-like"/>
    <property type="match status" value="1"/>
</dbReference>
<feature type="transmembrane region" description="Helical" evidence="14">
    <location>
        <begin position="60"/>
        <end position="79"/>
    </location>
</feature>
<feature type="transmembrane region" description="Helical" evidence="14">
    <location>
        <begin position="316"/>
        <end position="340"/>
    </location>
</feature>
<keyword evidence="6 14" id="KW-0812">Transmembrane</keyword>
<dbReference type="Proteomes" id="UP000678228">
    <property type="component" value="Unassembled WGS sequence"/>
</dbReference>
<evidence type="ECO:0000313" key="16">
    <source>
        <dbReference type="EMBL" id="MBP3953636.1"/>
    </source>
</evidence>
<keyword evidence="14" id="KW-0547">Nucleotide-binding</keyword>
<dbReference type="SUPFAM" id="SSF56784">
    <property type="entry name" value="HAD-like"/>
    <property type="match status" value="1"/>
</dbReference>
<evidence type="ECO:0000256" key="14">
    <source>
        <dbReference type="RuleBase" id="RU362081"/>
    </source>
</evidence>
<evidence type="ECO:0000256" key="3">
    <source>
        <dbReference type="ARBA" id="ARBA00022448"/>
    </source>
</evidence>
<dbReference type="EC" id="7.2.2.21" evidence="12"/>
<gene>
    <name evidence="16" type="primary">cadA</name>
    <name evidence="16" type="ORF">J7W16_21460</name>
</gene>
<name>A0A941AR79_9BACI</name>
<keyword evidence="14" id="KW-0067">ATP-binding</keyword>
<evidence type="ECO:0000256" key="10">
    <source>
        <dbReference type="ARBA" id="ARBA00023065"/>
    </source>
</evidence>
<comment type="caution">
    <text evidence="16">The sequence shown here is derived from an EMBL/GenBank/DDBJ whole genome shotgun (WGS) entry which is preliminary data.</text>
</comment>
<proteinExistence type="inferred from homology"/>
<dbReference type="Gene3D" id="3.40.1110.10">
    <property type="entry name" value="Calcium-transporting ATPase, cytoplasmic domain N"/>
    <property type="match status" value="1"/>
</dbReference>
<feature type="transmembrane region" description="Helical" evidence="14">
    <location>
        <begin position="625"/>
        <end position="641"/>
    </location>
</feature>
<sequence length="675" mass="72639">MPGTIKATINFGASNLIVEGNVPHEKVMKEAEKEGVTAKPMGIKEDDEPKPFLKAHKDSIITGLSTVLFLVGLTLGLTGFDTLEISLYALSIIIGGYKTARSAIYGLKKLNFDMNVLMAIAVVGAVAIGEWIEGALVVIFFSLSNTLSVYTLEKARNSIKALMGLAPREATIIRNGTEMSLAVEEIQVDDSMIVKPGEKIAMDGLIVKGSSSINQAAITGESMPVDKEVGNEVYAGTINQQGSIQVKVTKRVEDTTLARIIHLVQEAQGQRAKSQEYIDKFASIYTPVVIALAVLLTIIPPLFFGGVWDDWIYRGLALLIAACPCALVISSPVSIISAIGNAAKNGVLIKGGVFLEEAGAIKAIAFDKTGTLTVGRPEVTDIITMNGISEKEFLAISAAIEKYSEHPLAAAIVRKAERERIDFPEAEDFSSITGKGAKGMVEGLTYYIGNSRLFHELNMDIKWIEKDIERLQHEGKTAMILGTKEKLIGVIAVADEVRELSKDAITRLKEAGIEHTIMLTGDNQATAQAIAQKIGVDDFRAELLPEDKVKAVKELQKKYGKIAMVGDGINDAPAMATSNLGIAMGVAGTDAALETADIALMADDLTKLPFTVRLSRATLRNIKQNIWFSNGINFITMILIVPGFASLLFVALADVLAAVLVVLNAMRLMRINPLK</sequence>
<dbReference type="SFLD" id="SFLDS00003">
    <property type="entry name" value="Haloacid_Dehalogenase"/>
    <property type="match status" value="1"/>
</dbReference>
<evidence type="ECO:0000256" key="2">
    <source>
        <dbReference type="ARBA" id="ARBA00006024"/>
    </source>
</evidence>
<accession>A0A941AR79</accession>
<dbReference type="InterPro" id="IPR027256">
    <property type="entry name" value="P-typ_ATPase_IB"/>
</dbReference>
<dbReference type="GO" id="GO:0005886">
    <property type="term" value="C:plasma membrane"/>
    <property type="evidence" value="ECO:0007669"/>
    <property type="project" value="UniProtKB-SubCell"/>
</dbReference>
<keyword evidence="17" id="KW-1185">Reference proteome</keyword>
<evidence type="ECO:0000256" key="5">
    <source>
        <dbReference type="ARBA" id="ARBA00022553"/>
    </source>
</evidence>
<dbReference type="NCBIfam" id="TIGR01494">
    <property type="entry name" value="ATPase_P-type"/>
    <property type="match status" value="1"/>
</dbReference>
<feature type="transmembrane region" description="Helical" evidence="14">
    <location>
        <begin position="647"/>
        <end position="666"/>
    </location>
</feature>
<keyword evidence="8" id="KW-1278">Translocase</keyword>
<dbReference type="InterPro" id="IPR059000">
    <property type="entry name" value="ATPase_P-type_domA"/>
</dbReference>
<keyword evidence="14" id="KW-1003">Cell membrane</keyword>
<evidence type="ECO:0000256" key="13">
    <source>
        <dbReference type="ARBA" id="ARBA00049338"/>
    </source>
</evidence>
<dbReference type="Pfam" id="PF00122">
    <property type="entry name" value="E1-E2_ATPase"/>
    <property type="match status" value="1"/>
</dbReference>
<evidence type="ECO:0000313" key="17">
    <source>
        <dbReference type="Proteomes" id="UP000678228"/>
    </source>
</evidence>
<dbReference type="InterPro" id="IPR023214">
    <property type="entry name" value="HAD_sf"/>
</dbReference>
<evidence type="ECO:0000256" key="9">
    <source>
        <dbReference type="ARBA" id="ARBA00022989"/>
    </source>
</evidence>
<dbReference type="GO" id="GO:0046872">
    <property type="term" value="F:metal ion binding"/>
    <property type="evidence" value="ECO:0007669"/>
    <property type="project" value="UniProtKB-KW"/>
</dbReference>
<dbReference type="PRINTS" id="PR00119">
    <property type="entry name" value="CATATPASE"/>
</dbReference>
<dbReference type="NCBIfam" id="TIGR01525">
    <property type="entry name" value="ATPase-IB_hvy"/>
    <property type="match status" value="1"/>
</dbReference>
<dbReference type="InterPro" id="IPR036412">
    <property type="entry name" value="HAD-like_sf"/>
</dbReference>
<evidence type="ECO:0000256" key="12">
    <source>
        <dbReference type="ARBA" id="ARBA00039103"/>
    </source>
</evidence>
<dbReference type="GO" id="GO:0008551">
    <property type="term" value="F:P-type cadmium transporter activity"/>
    <property type="evidence" value="ECO:0007669"/>
    <property type="project" value="UniProtKB-EC"/>
</dbReference>
<comment type="similarity">
    <text evidence="2 14">Belongs to the cation transport ATPase (P-type) (TC 3.A.3) family. Type IB subfamily.</text>
</comment>
<dbReference type="InterPro" id="IPR023299">
    <property type="entry name" value="ATPase_P-typ_cyto_dom_N"/>
</dbReference>
<keyword evidence="9 14" id="KW-1133">Transmembrane helix</keyword>
<evidence type="ECO:0000256" key="8">
    <source>
        <dbReference type="ARBA" id="ARBA00022967"/>
    </source>
</evidence>
<protein>
    <recommendedName>
        <fullName evidence="12">Cd(2+)-exporting ATPase</fullName>
        <ecNumber evidence="12">7.2.2.21</ecNumber>
    </recommendedName>
</protein>
<evidence type="ECO:0000256" key="7">
    <source>
        <dbReference type="ARBA" id="ARBA00022723"/>
    </source>
</evidence>
<dbReference type="PANTHER" id="PTHR48085">
    <property type="entry name" value="CADMIUM/ZINC-TRANSPORTING ATPASE HMA2-RELATED"/>
    <property type="match status" value="1"/>
</dbReference>
<dbReference type="SFLD" id="SFLDF00027">
    <property type="entry name" value="p-type_atpase"/>
    <property type="match status" value="1"/>
</dbReference>
<evidence type="ECO:0000256" key="4">
    <source>
        <dbReference type="ARBA" id="ARBA00022539"/>
    </source>
</evidence>
<dbReference type="InterPro" id="IPR023298">
    <property type="entry name" value="ATPase_P-typ_TM_dom_sf"/>
</dbReference>
<dbReference type="PANTHER" id="PTHR48085:SF5">
    <property type="entry name" value="CADMIUM_ZINC-TRANSPORTING ATPASE HMA4-RELATED"/>
    <property type="match status" value="1"/>
</dbReference>
<evidence type="ECO:0000256" key="11">
    <source>
        <dbReference type="ARBA" id="ARBA00023136"/>
    </source>
</evidence>
<comment type="subcellular location">
    <subcellularLocation>
        <location evidence="1">Cell membrane</location>
        <topology evidence="1">Multi-pass membrane protein</topology>
    </subcellularLocation>
</comment>
<keyword evidence="3" id="KW-0813">Transport</keyword>
<dbReference type="NCBIfam" id="TIGR01511">
    <property type="entry name" value="ATPase-IB1_Cu"/>
    <property type="match status" value="1"/>
</dbReference>
<dbReference type="PROSITE" id="PS00154">
    <property type="entry name" value="ATPASE_E1_E2"/>
    <property type="match status" value="1"/>
</dbReference>
<dbReference type="GO" id="GO:0005524">
    <property type="term" value="F:ATP binding"/>
    <property type="evidence" value="ECO:0007669"/>
    <property type="project" value="UniProtKB-UniRule"/>
</dbReference>
<keyword evidence="11 14" id="KW-0472">Membrane</keyword>
<dbReference type="GO" id="GO:0016887">
    <property type="term" value="F:ATP hydrolysis activity"/>
    <property type="evidence" value="ECO:0007669"/>
    <property type="project" value="InterPro"/>
</dbReference>